<evidence type="ECO:0000259" key="1">
    <source>
        <dbReference type="Pfam" id="PF00668"/>
    </source>
</evidence>
<evidence type="ECO:0000313" key="2">
    <source>
        <dbReference type="EMBL" id="GAA3049805.1"/>
    </source>
</evidence>
<dbReference type="InterPro" id="IPR023213">
    <property type="entry name" value="CAT-like_dom_sf"/>
</dbReference>
<organism evidence="2 3">
    <name type="scientific">Gordonia defluvii</name>
    <dbReference type="NCBI Taxonomy" id="283718"/>
    <lineage>
        <taxon>Bacteria</taxon>
        <taxon>Bacillati</taxon>
        <taxon>Actinomycetota</taxon>
        <taxon>Actinomycetes</taxon>
        <taxon>Mycobacteriales</taxon>
        <taxon>Gordoniaceae</taxon>
        <taxon>Gordonia</taxon>
    </lineage>
</organism>
<dbReference type="Pfam" id="PF00668">
    <property type="entry name" value="Condensation"/>
    <property type="match status" value="1"/>
</dbReference>
<dbReference type="Gene3D" id="3.30.559.30">
    <property type="entry name" value="Nonribosomal peptide synthetase, condensation domain"/>
    <property type="match status" value="1"/>
</dbReference>
<dbReference type="Gene3D" id="3.30.559.10">
    <property type="entry name" value="Chloramphenicol acetyltransferase-like domain"/>
    <property type="match status" value="1"/>
</dbReference>
<dbReference type="InterPro" id="IPR001242">
    <property type="entry name" value="Condensation_dom"/>
</dbReference>
<sequence>MEPELRFGPSGAIGRAVRTPPLGGEIVEWDLVGATRAQASAEPAPGGVSLLQADHLRGVVAADAAGRVHCAFVGGMLRFDEPLDPGAMARALTGFVRDHEELRSFYPLSEGSSLRRLVAAPETIEMTVVDGPDASVAGEDLVEWISDRASRRSRPDSFPAVSFGAARDDTGFTFYYTTDHSHGDGYSLLLALSEVAARYRAQVHGEPVRLPRAGAFGDYVSAERAAAAAVDPTGFGAGRWRDALRANGGRIPAAPLDLGLSGGLPQPAVTVVEHTLLDAAQAQRIDALLVGGEATFAGVLHAALALAYYELSGSTDYFVATVVATRSNGHERTQGWLCNFVPVAFAVDPSATPLAVAVTASDVLRAARRVSADPVHGVLAVLAAEGTIDAVDGSPQMVSYIDARRLQDPDDPVLGTMMLLTGAGLTRNANVWFTRYADDVAISSLVPDNPTSRRSVTQLIAAVSARLAEFASGAAT</sequence>
<dbReference type="Proteomes" id="UP001501035">
    <property type="component" value="Unassembled WGS sequence"/>
</dbReference>
<name>A0ABP6LRH3_9ACTN</name>
<feature type="domain" description="Condensation" evidence="1">
    <location>
        <begin position="74"/>
        <end position="354"/>
    </location>
</feature>
<gene>
    <name evidence="2" type="ORF">GCM10010528_31160</name>
</gene>
<accession>A0ABP6LRH3</accession>
<evidence type="ECO:0000313" key="3">
    <source>
        <dbReference type="Proteomes" id="UP001501035"/>
    </source>
</evidence>
<comment type="caution">
    <text evidence="2">The sequence shown here is derived from an EMBL/GenBank/DDBJ whole genome shotgun (WGS) entry which is preliminary data.</text>
</comment>
<keyword evidence="3" id="KW-1185">Reference proteome</keyword>
<reference evidence="3" key="1">
    <citation type="journal article" date="2019" name="Int. J. Syst. Evol. Microbiol.">
        <title>The Global Catalogue of Microorganisms (GCM) 10K type strain sequencing project: providing services to taxonomists for standard genome sequencing and annotation.</title>
        <authorList>
            <consortium name="The Broad Institute Genomics Platform"/>
            <consortium name="The Broad Institute Genome Sequencing Center for Infectious Disease"/>
            <person name="Wu L."/>
            <person name="Ma J."/>
        </authorList>
    </citation>
    <scope>NUCLEOTIDE SEQUENCE [LARGE SCALE GENOMIC DNA]</scope>
    <source>
        <strain evidence="3">JCM 14234</strain>
    </source>
</reference>
<protein>
    <submittedName>
        <fullName evidence="2">Condensation domain-containing protein</fullName>
    </submittedName>
</protein>
<dbReference type="RefSeq" id="WP_290706293.1">
    <property type="nucleotide sequence ID" value="NZ_BAAAVS010000060.1"/>
</dbReference>
<dbReference type="SUPFAM" id="SSF52777">
    <property type="entry name" value="CoA-dependent acyltransferases"/>
    <property type="match status" value="2"/>
</dbReference>
<proteinExistence type="predicted"/>
<dbReference type="EMBL" id="BAAAVS010000060">
    <property type="protein sequence ID" value="GAA3049805.1"/>
    <property type="molecule type" value="Genomic_DNA"/>
</dbReference>